<protein>
    <submittedName>
        <fullName evidence="1">Uncharacterized protein</fullName>
    </submittedName>
</protein>
<gene>
    <name evidence="1" type="ORF">ERS137967_00325</name>
</gene>
<keyword evidence="2" id="KW-1185">Reference proteome</keyword>
<dbReference type="EMBL" id="CPYD01000001">
    <property type="protein sequence ID" value="CND92974.1"/>
    <property type="molecule type" value="Genomic_DNA"/>
</dbReference>
<comment type="caution">
    <text evidence="1">The sequence shown here is derived from an EMBL/GenBank/DDBJ whole genome shotgun (WGS) entry which is preliminary data.</text>
</comment>
<evidence type="ECO:0000313" key="1">
    <source>
        <dbReference type="EMBL" id="CND92974.1"/>
    </source>
</evidence>
<reference evidence="1 2" key="1">
    <citation type="submission" date="2015-03" db="EMBL/GenBank/DDBJ databases">
        <authorList>
            <consortium name="Pathogen Informatics"/>
            <person name="Murphy D."/>
        </authorList>
    </citation>
    <scope>NUCLEOTIDE SEQUENCE [LARGE SCALE GENOMIC DNA]</scope>
    <source>
        <strain evidence="2">type strain: CIP110231</strain>
    </source>
</reference>
<organism evidence="1 2">
    <name type="scientific">Yersinia nurmii</name>
    <dbReference type="NCBI Taxonomy" id="685706"/>
    <lineage>
        <taxon>Bacteria</taxon>
        <taxon>Pseudomonadati</taxon>
        <taxon>Pseudomonadota</taxon>
        <taxon>Gammaproteobacteria</taxon>
        <taxon>Enterobacterales</taxon>
        <taxon>Yersiniaceae</taxon>
        <taxon>Yersinia</taxon>
    </lineage>
</organism>
<accession>A0ABP1Y864</accession>
<proteinExistence type="predicted"/>
<dbReference type="Proteomes" id="UP000040578">
    <property type="component" value="Unassembled WGS sequence"/>
</dbReference>
<sequence>MSLYADIFMVLIRTLVFAGGKIAIHSEKYRDHALKC</sequence>
<evidence type="ECO:0000313" key="2">
    <source>
        <dbReference type="Proteomes" id="UP000040578"/>
    </source>
</evidence>
<name>A0ABP1Y864_9GAMM</name>